<keyword evidence="13" id="KW-1185">Reference proteome</keyword>
<evidence type="ECO:0000256" key="2">
    <source>
        <dbReference type="ARBA" id="ARBA00009995"/>
    </source>
</evidence>
<dbReference type="Gene3D" id="3.40.50.2000">
    <property type="entry name" value="Glycogen Phosphorylase B"/>
    <property type="match status" value="1"/>
</dbReference>
<evidence type="ECO:0000256" key="6">
    <source>
        <dbReference type="ARBA" id="ARBA00022729"/>
    </source>
</evidence>
<evidence type="ECO:0000256" key="9">
    <source>
        <dbReference type="ARBA" id="ARBA00047475"/>
    </source>
</evidence>
<evidence type="ECO:0000256" key="5">
    <source>
        <dbReference type="ARBA" id="ARBA00022692"/>
    </source>
</evidence>
<keyword evidence="7 11" id="KW-1133">Transmembrane helix</keyword>
<keyword evidence="5 11" id="KW-0812">Transmembrane</keyword>
<feature type="transmembrane region" description="Helical" evidence="11">
    <location>
        <begin position="485"/>
        <end position="507"/>
    </location>
</feature>
<keyword evidence="3 10" id="KW-0328">Glycosyltransferase</keyword>
<dbReference type="PeptideAtlas" id="Q21603"/>
<dbReference type="AlphaFoldDB" id="Q21603"/>
<dbReference type="InterPro" id="IPR035595">
    <property type="entry name" value="UDP_glycos_trans_CS"/>
</dbReference>
<dbReference type="EMBL" id="BX284603">
    <property type="protein sequence ID" value="CAA84336.1"/>
    <property type="molecule type" value="Genomic_DNA"/>
</dbReference>
<dbReference type="OrthoDB" id="5835829at2759"/>
<name>Q21603_CAEEL</name>
<evidence type="ECO:0000313" key="13">
    <source>
        <dbReference type="Proteomes" id="UP000001940"/>
    </source>
</evidence>
<keyword evidence="8 11" id="KW-0472">Membrane</keyword>
<dbReference type="AGR" id="WB:WBGene00010904"/>
<protein>
    <recommendedName>
        <fullName evidence="11">UDP-glucuronosyltransferase</fullName>
        <ecNumber evidence="11">2.4.1.17</ecNumber>
    </recommendedName>
</protein>
<reference evidence="12 13" key="1">
    <citation type="journal article" date="1998" name="Science">
        <title>Genome sequence of the nematode C. elegans: a platform for investigating biology.</title>
        <authorList>
            <consortium name="The C. elegans sequencing consortium"/>
            <person name="Sulson J.E."/>
            <person name="Waterston R."/>
        </authorList>
    </citation>
    <scope>NUCLEOTIDE SEQUENCE [LARGE SCALE GENOMIC DNA]</scope>
    <source>
        <strain evidence="12 13">Bristol N2</strain>
    </source>
</reference>
<dbReference type="PhylomeDB" id="Q21603"/>
<dbReference type="GO" id="GO:0008194">
    <property type="term" value="F:UDP-glycosyltransferase activity"/>
    <property type="evidence" value="ECO:0000318"/>
    <property type="project" value="GO_Central"/>
</dbReference>
<evidence type="ECO:0007829" key="15">
    <source>
        <dbReference type="PeptideAtlas" id="Q21603"/>
    </source>
</evidence>
<dbReference type="InterPro" id="IPR050271">
    <property type="entry name" value="UDP-glycosyltransferase"/>
</dbReference>
<evidence type="ECO:0000256" key="3">
    <source>
        <dbReference type="ARBA" id="ARBA00022676"/>
    </source>
</evidence>
<dbReference type="GO" id="GO:0015020">
    <property type="term" value="F:glucuronosyltransferase activity"/>
    <property type="evidence" value="ECO:0007669"/>
    <property type="project" value="UniProtKB-EC"/>
</dbReference>
<organism evidence="12 13">
    <name type="scientific">Caenorhabditis elegans</name>
    <dbReference type="NCBI Taxonomy" id="6239"/>
    <lineage>
        <taxon>Eukaryota</taxon>
        <taxon>Metazoa</taxon>
        <taxon>Ecdysozoa</taxon>
        <taxon>Nematoda</taxon>
        <taxon>Chromadorea</taxon>
        <taxon>Rhabditida</taxon>
        <taxon>Rhabditina</taxon>
        <taxon>Rhabditomorpha</taxon>
        <taxon>Rhabditoidea</taxon>
        <taxon>Rhabditidae</taxon>
        <taxon>Peloderinae</taxon>
        <taxon>Caenorhabditis</taxon>
    </lineage>
</organism>
<dbReference type="FunCoup" id="Q21603">
    <property type="interactions" value="295"/>
</dbReference>
<proteinExistence type="evidence at protein level"/>
<keyword evidence="4 10" id="KW-0808">Transferase</keyword>
<dbReference type="PANTHER" id="PTHR48043">
    <property type="entry name" value="EG:EG0003.4 PROTEIN-RELATED"/>
    <property type="match status" value="1"/>
</dbReference>
<dbReference type="CAZy" id="GT1">
    <property type="family name" value="Glycosyltransferase Family 1"/>
</dbReference>
<dbReference type="GO" id="GO:0016020">
    <property type="term" value="C:membrane"/>
    <property type="evidence" value="ECO:0007669"/>
    <property type="project" value="UniProtKB-SubCell"/>
</dbReference>
<dbReference type="KEGG" id="cel:CELE_M88.1"/>
<dbReference type="STRING" id="6239.M88.1.2"/>
<dbReference type="CTD" id="175591"/>
<dbReference type="EC" id="2.4.1.17" evidence="11"/>
<dbReference type="CDD" id="cd03784">
    <property type="entry name" value="GT1_Gtf-like"/>
    <property type="match status" value="1"/>
</dbReference>
<evidence type="ECO:0000256" key="8">
    <source>
        <dbReference type="ARBA" id="ARBA00023136"/>
    </source>
</evidence>
<dbReference type="InterPro" id="IPR002213">
    <property type="entry name" value="UDP_glucos_trans"/>
</dbReference>
<dbReference type="Pfam" id="PF00201">
    <property type="entry name" value="UDPGT"/>
    <property type="match status" value="1"/>
</dbReference>
<dbReference type="GeneID" id="175591"/>
<evidence type="ECO:0000256" key="7">
    <source>
        <dbReference type="ARBA" id="ARBA00022989"/>
    </source>
</evidence>
<evidence type="ECO:0000256" key="4">
    <source>
        <dbReference type="ARBA" id="ARBA00022679"/>
    </source>
</evidence>
<feature type="signal peptide" evidence="11">
    <location>
        <begin position="1"/>
        <end position="16"/>
    </location>
</feature>
<comment type="subcellular location">
    <subcellularLocation>
        <location evidence="1 11">Membrane</location>
        <topology evidence="1 11">Single-pass membrane protein</topology>
    </subcellularLocation>
</comment>
<dbReference type="InParanoid" id="Q21603"/>
<dbReference type="WormBase" id="M88.1">
    <property type="protein sequence ID" value="CE01036"/>
    <property type="gene ID" value="WBGene00010904"/>
    <property type="gene designation" value="ugt-62"/>
</dbReference>
<gene>
    <name evidence="12 14" type="primary">ugt-62</name>
    <name evidence="12" type="ORF">CELE_M88.1</name>
    <name evidence="14" type="ORF">M88.1</name>
</gene>
<dbReference type="RefSeq" id="NP_497918.1">
    <property type="nucleotide sequence ID" value="NM_065517.6"/>
</dbReference>
<dbReference type="HOGENOM" id="CLU_012949_1_3_1"/>
<evidence type="ECO:0000256" key="11">
    <source>
        <dbReference type="RuleBase" id="RU362059"/>
    </source>
</evidence>
<accession>Q21603</accession>
<dbReference type="PANTHER" id="PTHR48043:SF145">
    <property type="entry name" value="FI06409P-RELATED"/>
    <property type="match status" value="1"/>
</dbReference>
<dbReference type="Proteomes" id="UP000001940">
    <property type="component" value="Chromosome III"/>
</dbReference>
<evidence type="ECO:0000256" key="1">
    <source>
        <dbReference type="ARBA" id="ARBA00004167"/>
    </source>
</evidence>
<keyword evidence="6 11" id="KW-0732">Signal</keyword>
<dbReference type="PaxDb" id="6239-M88.1.1"/>
<comment type="catalytic activity">
    <reaction evidence="9 11">
        <text>glucuronate acceptor + UDP-alpha-D-glucuronate = acceptor beta-D-glucuronoside + UDP + H(+)</text>
        <dbReference type="Rhea" id="RHEA:21032"/>
        <dbReference type="ChEBI" id="CHEBI:15378"/>
        <dbReference type="ChEBI" id="CHEBI:58052"/>
        <dbReference type="ChEBI" id="CHEBI:58223"/>
        <dbReference type="ChEBI" id="CHEBI:132367"/>
        <dbReference type="ChEBI" id="CHEBI:132368"/>
        <dbReference type="EC" id="2.4.1.17"/>
    </reaction>
</comment>
<dbReference type="PROSITE" id="PS00375">
    <property type="entry name" value="UDPGT"/>
    <property type="match status" value="1"/>
</dbReference>
<keyword evidence="15" id="KW-1267">Proteomics identification</keyword>
<dbReference type="FunFam" id="3.40.50.2000:FF:000021">
    <property type="entry name" value="UDP-glucuronosyltransferase"/>
    <property type="match status" value="1"/>
</dbReference>
<evidence type="ECO:0000313" key="12">
    <source>
        <dbReference type="EMBL" id="CAA84336.1"/>
    </source>
</evidence>
<dbReference type="eggNOG" id="KOG1192">
    <property type="taxonomic scope" value="Eukaryota"/>
</dbReference>
<dbReference type="OMA" id="YSTCPIG"/>
<evidence type="ECO:0000313" key="14">
    <source>
        <dbReference type="WormBase" id="M88.1"/>
    </source>
</evidence>
<dbReference type="PIR" id="T23835">
    <property type="entry name" value="T23835"/>
</dbReference>
<dbReference type="SMR" id="Q21603"/>
<dbReference type="UCSC" id="M88.1.1">
    <property type="organism name" value="c. elegans"/>
</dbReference>
<dbReference type="SUPFAM" id="SSF53756">
    <property type="entry name" value="UDP-Glycosyltransferase/glycogen phosphorylase"/>
    <property type="match status" value="1"/>
</dbReference>
<evidence type="ECO:0000256" key="10">
    <source>
        <dbReference type="RuleBase" id="RU003718"/>
    </source>
</evidence>
<comment type="similarity">
    <text evidence="2 10">Belongs to the UDP-glycosyltransferase family.</text>
</comment>
<sequence length="531" mass="60250">MKLIALFLLLLGAVSAYKYAVFVPYMANSQVQFCTRVAEVLANGGHDVTMIHLSHLPDYKTDVKIPKNIKVHRVEAYVEGLTKALLEKEQSAFIFKDTGLKDMPAMMSMFSRFGKMFQDGCRNIVRNKEFMKWLENEKFDVAYSYIYSSCPIGLIHAAKIPSWVWLNSGALMDFVAETVGVPIIPSYVPPLMMESDDEMGFFFRMKSFIGHTLMTVLHRRMTSNGETQIFRDELNDPNFPHTMDLGAKCPLVIVNSNELYDLPRPTLAKVVNIGGLGVGFDSAKPLTGEFKKISETGKGMIVFSFGSVAAAHDMPLEWKNSILEAFSSLPDYQFLMRYVADDLNDRLPKNVHLFKWLPQKDLLLHNKTKAFITHGGYNSMQEAISAGVPLVTIALFGDQPKNSKVAKKHGFAVNIQKGEISKKTIVKAIMEIVENDSYKQKVSRLSAMVRAQPMKPAERLLKWSEFLAEFKTLDNLEPAGQKLNFFQYHSLDVITFLFIVIFIVFYIGYRFMRAVIRCCFCKKCETKTKKD</sequence>
<dbReference type="Bgee" id="WBGene00010904">
    <property type="expression patterns" value="Expressed in larva and 3 other cell types or tissues"/>
</dbReference>
<feature type="chain" id="PRO_5005142849" description="UDP-glucuronosyltransferase" evidence="11">
    <location>
        <begin position="17"/>
        <end position="531"/>
    </location>
</feature>